<reference evidence="2" key="1">
    <citation type="submission" date="2021-01" db="EMBL/GenBank/DDBJ databases">
        <authorList>
            <person name="Corre E."/>
            <person name="Pelletier E."/>
            <person name="Niang G."/>
            <person name="Scheremetjew M."/>
            <person name="Finn R."/>
            <person name="Kale V."/>
            <person name="Holt S."/>
            <person name="Cochrane G."/>
            <person name="Meng A."/>
            <person name="Brown T."/>
            <person name="Cohen L."/>
        </authorList>
    </citation>
    <scope>NUCLEOTIDE SEQUENCE</scope>
    <source>
        <strain evidence="2">CCMP3328</strain>
    </source>
</reference>
<organism evidence="2">
    <name type="scientific">Craspedostauros australis</name>
    <dbReference type="NCBI Taxonomy" id="1486917"/>
    <lineage>
        <taxon>Eukaryota</taxon>
        <taxon>Sar</taxon>
        <taxon>Stramenopiles</taxon>
        <taxon>Ochrophyta</taxon>
        <taxon>Bacillariophyta</taxon>
        <taxon>Bacillariophyceae</taxon>
        <taxon>Bacillariophycidae</taxon>
        <taxon>Naviculales</taxon>
        <taxon>Naviculaceae</taxon>
        <taxon>Craspedostauros</taxon>
    </lineage>
</organism>
<dbReference type="EMBL" id="HBEF01010480">
    <property type="protein sequence ID" value="CAD8334499.1"/>
    <property type="molecule type" value="Transcribed_RNA"/>
</dbReference>
<proteinExistence type="predicted"/>
<evidence type="ECO:0000313" key="2">
    <source>
        <dbReference type="EMBL" id="CAD8334499.1"/>
    </source>
</evidence>
<evidence type="ECO:0000256" key="1">
    <source>
        <dbReference type="SAM" id="MobiDB-lite"/>
    </source>
</evidence>
<feature type="region of interest" description="Disordered" evidence="1">
    <location>
        <begin position="1"/>
        <end position="64"/>
    </location>
</feature>
<sequence length="184" mass="20088">MVQAQHSVYTRNSANANASSNTSTTIVNTAPPATTATIPPNAPAPSSPPLASPLPNNQADKMQREPNDMAQPSLLSLFLDGVMSERMQQHEYRPASDKLSCAPAVVSPIRSCHPRKAQSPFLDEHRRPAYQIVMDNAKTHHACTECLHHVSQTVWPHMETTADDDDDAQLRLAAHDSPHAGHHQ</sequence>
<protein>
    <submittedName>
        <fullName evidence="2">Uncharacterized protein</fullName>
    </submittedName>
</protein>
<feature type="compositionally biased region" description="Pro residues" evidence="1">
    <location>
        <begin position="40"/>
        <end position="52"/>
    </location>
</feature>
<feature type="compositionally biased region" description="Polar residues" evidence="1">
    <location>
        <begin position="1"/>
        <end position="11"/>
    </location>
</feature>
<gene>
    <name evidence="2" type="ORF">CAUS1442_LOCUS6604</name>
</gene>
<dbReference type="AlphaFoldDB" id="A0A7R9WT12"/>
<accession>A0A7R9WT12</accession>
<feature type="compositionally biased region" description="Low complexity" evidence="1">
    <location>
        <begin position="12"/>
        <end position="39"/>
    </location>
</feature>
<name>A0A7R9WT12_9STRA</name>